<dbReference type="PANTHER" id="PTHR38602:SF1">
    <property type="entry name" value="INNER MEMBRANE PROTEIN"/>
    <property type="match status" value="1"/>
</dbReference>
<dbReference type="EMBL" id="NIXP01000129">
    <property type="protein sequence ID" value="OWR28393.1"/>
    <property type="molecule type" value="Genomic_DNA"/>
</dbReference>
<dbReference type="RefSeq" id="WP_088476320.1">
    <property type="nucleotide sequence ID" value="NZ_NIXP01000129.1"/>
</dbReference>
<dbReference type="InterPro" id="IPR019201">
    <property type="entry name" value="DUF2065"/>
</dbReference>
<dbReference type="PANTHER" id="PTHR38602">
    <property type="entry name" value="INNER MEMBRANE PROTEIN-RELATED"/>
    <property type="match status" value="1"/>
</dbReference>
<evidence type="ECO:0000256" key="1">
    <source>
        <dbReference type="SAM" id="Phobius"/>
    </source>
</evidence>
<dbReference type="Proteomes" id="UP000197904">
    <property type="component" value="Unassembled WGS sequence"/>
</dbReference>
<name>A0A246KU25_9GAMM</name>
<reference evidence="2 3" key="1">
    <citation type="submission" date="2017-06" db="EMBL/GenBank/DDBJ databases">
        <authorList>
            <person name="Kim H.J."/>
            <person name="Triplett B.A."/>
        </authorList>
    </citation>
    <scope>NUCLEOTIDE SEQUENCE [LARGE SCALE GENOMIC DNA]</scope>
    <source>
        <strain evidence="2 3">S18795</strain>
    </source>
</reference>
<organism evidence="2 3">
    <name type="scientific">Stenotrophomonas pavanii</name>
    <dbReference type="NCBI Taxonomy" id="487698"/>
    <lineage>
        <taxon>Bacteria</taxon>
        <taxon>Pseudomonadati</taxon>
        <taxon>Pseudomonadota</taxon>
        <taxon>Gammaproteobacteria</taxon>
        <taxon>Lysobacterales</taxon>
        <taxon>Lysobacteraceae</taxon>
        <taxon>Stenotrophomonas</taxon>
    </lineage>
</organism>
<feature type="transmembrane region" description="Helical" evidence="1">
    <location>
        <begin position="40"/>
        <end position="58"/>
    </location>
</feature>
<dbReference type="AlphaFoldDB" id="A0A246KU25"/>
<keyword evidence="1" id="KW-0472">Membrane</keyword>
<protein>
    <recommendedName>
        <fullName evidence="4">DUF2065 domain-containing protein</fullName>
    </recommendedName>
</protein>
<evidence type="ECO:0008006" key="4">
    <source>
        <dbReference type="Google" id="ProtNLM"/>
    </source>
</evidence>
<evidence type="ECO:0000313" key="2">
    <source>
        <dbReference type="EMBL" id="OWR28393.1"/>
    </source>
</evidence>
<dbReference type="Pfam" id="PF09838">
    <property type="entry name" value="DUF2065"/>
    <property type="match status" value="1"/>
</dbReference>
<keyword evidence="1" id="KW-0812">Transmembrane</keyword>
<proteinExistence type="predicted"/>
<accession>A0A246KU25</accession>
<keyword evidence="1" id="KW-1133">Transmembrane helix</keyword>
<comment type="caution">
    <text evidence="2">The sequence shown here is derived from an EMBL/GenBank/DDBJ whole genome shotgun (WGS) entry which is preliminary data.</text>
</comment>
<gene>
    <name evidence="2" type="ORF">CEE55_19000</name>
</gene>
<sequence length="71" mass="7671">MKDLFAAVCLVAVLEGLFLFVAPFAWKRMAERLLDLPSPALRSFGGLVLLAGTTGWGLSGRHDRAGRLTGR</sequence>
<evidence type="ECO:0000313" key="3">
    <source>
        <dbReference type="Proteomes" id="UP000197904"/>
    </source>
</evidence>